<dbReference type="AlphaFoldDB" id="A0AA42DQT4"/>
<keyword evidence="8" id="KW-1185">Reference proteome</keyword>
<dbReference type="InterPro" id="IPR036852">
    <property type="entry name" value="Peptidase_S8/S53_dom_sf"/>
</dbReference>
<comment type="caution">
    <text evidence="5">Lacks conserved residue(s) required for the propagation of feature annotation.</text>
</comment>
<dbReference type="GO" id="GO:0004252">
    <property type="term" value="F:serine-type endopeptidase activity"/>
    <property type="evidence" value="ECO:0007669"/>
    <property type="project" value="InterPro"/>
</dbReference>
<evidence type="ECO:0000256" key="5">
    <source>
        <dbReference type="PROSITE-ProRule" id="PRU01240"/>
    </source>
</evidence>
<feature type="domain" description="Peptidase S8/S53" evidence="6">
    <location>
        <begin position="430"/>
        <end position="551"/>
    </location>
</feature>
<dbReference type="InterPro" id="IPR000209">
    <property type="entry name" value="Peptidase_S8/S53_dom"/>
</dbReference>
<protein>
    <submittedName>
        <fullName evidence="7">S8 family peptidase</fullName>
    </submittedName>
</protein>
<dbReference type="CDD" id="cd07478">
    <property type="entry name" value="Peptidases_S8_CspA-like"/>
    <property type="match status" value="1"/>
</dbReference>
<dbReference type="EMBL" id="JAQIFT010000062">
    <property type="protein sequence ID" value="MDA3733477.1"/>
    <property type="molecule type" value="Genomic_DNA"/>
</dbReference>
<dbReference type="PROSITE" id="PS51892">
    <property type="entry name" value="SUBTILASE"/>
    <property type="match status" value="1"/>
</dbReference>
<name>A0AA42DQT4_9FIRM</name>
<evidence type="ECO:0000313" key="7">
    <source>
        <dbReference type="EMBL" id="MDA3733477.1"/>
    </source>
</evidence>
<dbReference type="InterPro" id="IPR023827">
    <property type="entry name" value="Peptidase_S8_Asp-AS"/>
</dbReference>
<dbReference type="PIRSF" id="PIRSF037894">
    <property type="entry name" value="Subtilisin_rel_CspABC"/>
    <property type="match status" value="1"/>
</dbReference>
<proteinExistence type="inferred from homology"/>
<dbReference type="RefSeq" id="WP_271013295.1">
    <property type="nucleotide sequence ID" value="NZ_JAQIFT010000062.1"/>
</dbReference>
<keyword evidence="2" id="KW-0645">Protease</keyword>
<evidence type="ECO:0000256" key="2">
    <source>
        <dbReference type="ARBA" id="ARBA00022670"/>
    </source>
</evidence>
<evidence type="ECO:0000256" key="3">
    <source>
        <dbReference type="ARBA" id="ARBA00022801"/>
    </source>
</evidence>
<sequence length="562" mass="62052">MNRVEGSKDYIIEHLLSREILSGLYPNIQFYTLTPRISHIVVPEYANKELDELRKAGIGIFTPILFGLDIEEALEEVNISSFHESPLGELTGKGTLIGFVDTGIQYTNPIFQYEDRTTRIKSIWDQTIEGNPPINYGMENYDFGSVYTEEDINKALLAENPYEVVPSQDTDGHGTYLAGVAAGKDRIGDTRYTGGAPDADIVVVKLREAKTYLREENLLPDEVAAYQANDIMEGINYLVSVAINLNKPIVICLALGSNQGAHNGLTIIERFLNSFADIYNVILVSSSGNEGNKAHHYAGTIKQGERQEIEINVEEGEKGFTVHLWATGSDKISVGFRTPLGNTIQEVPTIFTEVQSFSFNLEKSRVTLDYEFPNLITGSQSAELKFINPIAGIWKLYIYGSKILFEEYDLWLPREEFIKQGTRFLRPDPLTTVSIPSTAEKLIVVGNYDVLSNGIYPSSGRGPTTNAIIKPDIIAPGVNILGPNLDGGYIPMTGTGASTAITVSACALLLQWAIIEGRFPIINTNIARTILIRGAKRDANVTYPNPIEGYGKLDLRESIQNI</sequence>
<dbReference type="InterPro" id="IPR017310">
    <property type="entry name" value="Pept_S8A_subtilisin_clostridia"/>
</dbReference>
<dbReference type="Proteomes" id="UP001169242">
    <property type="component" value="Unassembled WGS sequence"/>
</dbReference>
<dbReference type="Pfam" id="PF00082">
    <property type="entry name" value="Peptidase_S8"/>
    <property type="match status" value="2"/>
</dbReference>
<organism evidence="7 8">
    <name type="scientific">Holtiella tumoricola</name>
    <dbReference type="NCBI Taxonomy" id="3018743"/>
    <lineage>
        <taxon>Bacteria</taxon>
        <taxon>Bacillati</taxon>
        <taxon>Bacillota</taxon>
        <taxon>Clostridia</taxon>
        <taxon>Lachnospirales</taxon>
        <taxon>Cellulosilyticaceae</taxon>
        <taxon>Holtiella</taxon>
    </lineage>
</organism>
<dbReference type="PRINTS" id="PR00723">
    <property type="entry name" value="SUBTILISIN"/>
</dbReference>
<dbReference type="Gene3D" id="3.40.50.200">
    <property type="entry name" value="Peptidase S8/S53 domain"/>
    <property type="match status" value="1"/>
</dbReference>
<dbReference type="InterPro" id="IPR034045">
    <property type="entry name" value="Pep_S8_CspA-like"/>
</dbReference>
<dbReference type="Gene3D" id="2.60.120.1290">
    <property type="match status" value="1"/>
</dbReference>
<evidence type="ECO:0000313" key="8">
    <source>
        <dbReference type="Proteomes" id="UP001169242"/>
    </source>
</evidence>
<evidence type="ECO:0000256" key="4">
    <source>
        <dbReference type="ARBA" id="ARBA00022825"/>
    </source>
</evidence>
<reference evidence="7" key="1">
    <citation type="journal article" date="2023" name="Int. J. Syst. Evol. Microbiol.">
        <title>&lt;i&gt;Holtiella tumoricola&lt;/i&gt; gen. nov. sp. nov., isolated from a human clinical sample.</title>
        <authorList>
            <person name="Allen-Vercoe E."/>
            <person name="Daigneault M.C."/>
            <person name="Vancuren S.J."/>
            <person name="Cochrane K."/>
            <person name="O'Neal L.L."/>
            <person name="Sankaranarayanan K."/>
            <person name="Lawson P.A."/>
        </authorList>
    </citation>
    <scope>NUCLEOTIDE SEQUENCE</scope>
    <source>
        <strain evidence="7">CC70A</strain>
    </source>
</reference>
<accession>A0AA42DQT4</accession>
<gene>
    <name evidence="7" type="ORF">PBV87_18515</name>
</gene>
<comment type="caution">
    <text evidence="7">The sequence shown here is derived from an EMBL/GenBank/DDBJ whole genome shotgun (WGS) entry which is preliminary data.</text>
</comment>
<dbReference type="InterPro" id="IPR015500">
    <property type="entry name" value="Peptidase_S8_subtilisin-rel"/>
</dbReference>
<dbReference type="PROSITE" id="PS00136">
    <property type="entry name" value="SUBTILASE_ASP"/>
    <property type="match status" value="1"/>
</dbReference>
<feature type="domain" description="Peptidase S8/S53" evidence="6">
    <location>
        <begin position="92"/>
        <end position="293"/>
    </location>
</feature>
<evidence type="ECO:0000256" key="1">
    <source>
        <dbReference type="ARBA" id="ARBA00011073"/>
    </source>
</evidence>
<comment type="similarity">
    <text evidence="1 5">Belongs to the peptidase S8 family.</text>
</comment>
<keyword evidence="3" id="KW-0378">Hydrolase</keyword>
<evidence type="ECO:0000259" key="6">
    <source>
        <dbReference type="Pfam" id="PF00082"/>
    </source>
</evidence>
<keyword evidence="4" id="KW-0720">Serine protease</keyword>
<dbReference type="InterPro" id="IPR050131">
    <property type="entry name" value="Peptidase_S8_subtilisin-like"/>
</dbReference>
<dbReference type="GO" id="GO:0006508">
    <property type="term" value="P:proteolysis"/>
    <property type="evidence" value="ECO:0007669"/>
    <property type="project" value="UniProtKB-KW"/>
</dbReference>
<dbReference type="SUPFAM" id="SSF52743">
    <property type="entry name" value="Subtilisin-like"/>
    <property type="match status" value="1"/>
</dbReference>
<dbReference type="PANTHER" id="PTHR43806">
    <property type="entry name" value="PEPTIDASE S8"/>
    <property type="match status" value="1"/>
</dbReference>
<dbReference type="PANTHER" id="PTHR43806:SF11">
    <property type="entry name" value="CEREVISIN-RELATED"/>
    <property type="match status" value="1"/>
</dbReference>